<feature type="region of interest" description="Disordered" evidence="1">
    <location>
        <begin position="1"/>
        <end position="30"/>
    </location>
</feature>
<proteinExistence type="predicted"/>
<feature type="non-terminal residue" evidence="2">
    <location>
        <position position="49"/>
    </location>
</feature>
<gene>
    <name evidence="2" type="ORF">CEV33_4828</name>
</gene>
<keyword evidence="3" id="KW-1185">Reference proteome</keyword>
<sequence>MEPADAAFPTSQKTQPAQNETSGTDADQLLAGPGAVAQVLSRRAMNIGT</sequence>
<accession>A0A256FY05</accession>
<evidence type="ECO:0000256" key="1">
    <source>
        <dbReference type="SAM" id="MobiDB-lite"/>
    </source>
</evidence>
<organism evidence="2 3">
    <name type="scientific">Brucella grignonensis</name>
    <dbReference type="NCBI Taxonomy" id="94627"/>
    <lineage>
        <taxon>Bacteria</taxon>
        <taxon>Pseudomonadati</taxon>
        <taxon>Pseudomonadota</taxon>
        <taxon>Alphaproteobacteria</taxon>
        <taxon>Hyphomicrobiales</taxon>
        <taxon>Brucellaceae</taxon>
        <taxon>Brucella/Ochrobactrum group</taxon>
        <taxon>Brucella</taxon>
    </lineage>
</organism>
<feature type="compositionally biased region" description="Polar residues" evidence="1">
    <location>
        <begin position="9"/>
        <end position="25"/>
    </location>
</feature>
<comment type="caution">
    <text evidence="2">The sequence shown here is derived from an EMBL/GenBank/DDBJ whole genome shotgun (WGS) entry which is preliminary data.</text>
</comment>
<reference evidence="2 3" key="1">
    <citation type="submission" date="2017-07" db="EMBL/GenBank/DDBJ databases">
        <title>Phylogenetic study on the rhizospheric bacterium Ochrobactrum sp. A44.</title>
        <authorList>
            <person name="Krzyzanowska D.M."/>
            <person name="Ossowicki A."/>
            <person name="Rajewska M."/>
            <person name="Maciag T."/>
            <person name="Kaczynski Z."/>
            <person name="Czerwicka M."/>
            <person name="Jafra S."/>
        </authorList>
    </citation>
    <scope>NUCLEOTIDE SEQUENCE [LARGE SCALE GENOMIC DNA]</scope>
    <source>
        <strain evidence="2 3">OgA9a</strain>
    </source>
</reference>
<dbReference type="EMBL" id="NNRL01000117">
    <property type="protein sequence ID" value="OYR19301.1"/>
    <property type="molecule type" value="Genomic_DNA"/>
</dbReference>
<protein>
    <submittedName>
        <fullName evidence="2">Uncharacterized protein</fullName>
    </submittedName>
</protein>
<dbReference type="Proteomes" id="UP000216478">
    <property type="component" value="Unassembled WGS sequence"/>
</dbReference>
<dbReference type="AlphaFoldDB" id="A0A256FY05"/>
<evidence type="ECO:0000313" key="2">
    <source>
        <dbReference type="EMBL" id="OYR19301.1"/>
    </source>
</evidence>
<name>A0A256FY05_9HYPH</name>
<evidence type="ECO:0000313" key="3">
    <source>
        <dbReference type="Proteomes" id="UP000216478"/>
    </source>
</evidence>